<feature type="domain" description="RRM" evidence="3">
    <location>
        <begin position="85"/>
        <end position="138"/>
    </location>
</feature>
<keyword evidence="2" id="KW-0472">Membrane</keyword>
<gene>
    <name evidence="4" type="ORF">P5673_011612</name>
</gene>
<evidence type="ECO:0000313" key="4">
    <source>
        <dbReference type="EMBL" id="KAK2564906.1"/>
    </source>
</evidence>
<evidence type="ECO:0000256" key="1">
    <source>
        <dbReference type="SAM" id="MobiDB-lite"/>
    </source>
</evidence>
<feature type="compositionally biased region" description="Basic and acidic residues" evidence="1">
    <location>
        <begin position="1"/>
        <end position="15"/>
    </location>
</feature>
<protein>
    <submittedName>
        <fullName evidence="4">Transformer-2 protein-like protein alpha</fullName>
    </submittedName>
</protein>
<reference evidence="4" key="2">
    <citation type="journal article" date="2023" name="Science">
        <title>Genomic signatures of disease resistance in endangered staghorn corals.</title>
        <authorList>
            <person name="Vollmer S.V."/>
            <person name="Selwyn J.D."/>
            <person name="Despard B.A."/>
            <person name="Roesel C.L."/>
        </authorList>
    </citation>
    <scope>NUCLEOTIDE SEQUENCE</scope>
    <source>
        <strain evidence="4">K2</strain>
    </source>
</reference>
<dbReference type="PANTHER" id="PTHR48034">
    <property type="entry name" value="TRANSFORMER-2 SEX-DETERMINING PROTEIN-RELATED"/>
    <property type="match status" value="1"/>
</dbReference>
<dbReference type="EMBL" id="JARQWQ010000021">
    <property type="protein sequence ID" value="KAK2564906.1"/>
    <property type="molecule type" value="Genomic_DNA"/>
</dbReference>
<comment type="caution">
    <text evidence="4">The sequence shown here is derived from an EMBL/GenBank/DDBJ whole genome shotgun (WGS) entry which is preliminary data.</text>
</comment>
<keyword evidence="5" id="KW-1185">Reference proteome</keyword>
<organism evidence="4 5">
    <name type="scientific">Acropora cervicornis</name>
    <name type="common">Staghorn coral</name>
    <dbReference type="NCBI Taxonomy" id="6130"/>
    <lineage>
        <taxon>Eukaryota</taxon>
        <taxon>Metazoa</taxon>
        <taxon>Cnidaria</taxon>
        <taxon>Anthozoa</taxon>
        <taxon>Hexacorallia</taxon>
        <taxon>Scleractinia</taxon>
        <taxon>Astrocoeniina</taxon>
        <taxon>Acroporidae</taxon>
        <taxon>Acropora</taxon>
    </lineage>
</organism>
<keyword evidence="2" id="KW-0812">Transmembrane</keyword>
<keyword evidence="2" id="KW-1133">Transmembrane helix</keyword>
<feature type="region of interest" description="Disordered" evidence="1">
    <location>
        <begin position="1"/>
        <end position="48"/>
    </location>
</feature>
<dbReference type="Proteomes" id="UP001249851">
    <property type="component" value="Unassembled WGS sequence"/>
</dbReference>
<dbReference type="Pfam" id="PF00076">
    <property type="entry name" value="RRM_1"/>
    <property type="match status" value="1"/>
</dbReference>
<evidence type="ECO:0000259" key="3">
    <source>
        <dbReference type="SMART" id="SM00360"/>
    </source>
</evidence>
<evidence type="ECO:0000256" key="2">
    <source>
        <dbReference type="SAM" id="Phobius"/>
    </source>
</evidence>
<dbReference type="GO" id="GO:0003723">
    <property type="term" value="F:RNA binding"/>
    <property type="evidence" value="ECO:0007669"/>
    <property type="project" value="InterPro"/>
</dbReference>
<dbReference type="AlphaFoldDB" id="A0AAD9QPU0"/>
<dbReference type="SMART" id="SM00360">
    <property type="entry name" value="RRM"/>
    <property type="match status" value="1"/>
</dbReference>
<dbReference type="InterPro" id="IPR000504">
    <property type="entry name" value="RRM_dom"/>
</dbReference>
<feature type="compositionally biased region" description="Basic and acidic residues" evidence="1">
    <location>
        <begin position="32"/>
        <end position="42"/>
    </location>
</feature>
<evidence type="ECO:0000313" key="5">
    <source>
        <dbReference type="Proteomes" id="UP001249851"/>
    </source>
</evidence>
<dbReference type="Gene3D" id="3.30.70.330">
    <property type="match status" value="1"/>
</dbReference>
<accession>A0AAD9QPU0</accession>
<dbReference type="InterPro" id="IPR012677">
    <property type="entry name" value="Nucleotide-bd_a/b_plait_sf"/>
</dbReference>
<dbReference type="InterPro" id="IPR050441">
    <property type="entry name" value="RBM"/>
</dbReference>
<sequence>MSDHEDRDPSEEKAQGIDPAQKVEAVQGSIVPHHEVGPVRDQEGDEGQGLVPEVRIITDTEGHVVDLHFPLGSAMLEDNPETSNCLGIFGLSLYTTERDLRQYFEKYGNVDSIQIVYDRQAKASTNGLEIDGRRIRVDYSITKRAHTPTPGIETTVRVTTMILLVTGIIIPRIAAVTTMGVAMVIDLVQDPIHHADTDSSKTSCTRGNPERTWSCECSVVSGSFGSSVFESPILLALLSLLLVFQEERMSRLFSGKSKHEMPRFERKTNRRTAFGREIWQVAQGREEIEDRNEEIPKLEKRGRFRKCEAKIDSKNAKKLKRKI</sequence>
<feature type="transmembrane region" description="Helical" evidence="2">
    <location>
        <begin position="224"/>
        <end position="244"/>
    </location>
</feature>
<dbReference type="SUPFAM" id="SSF54928">
    <property type="entry name" value="RNA-binding domain, RBD"/>
    <property type="match status" value="1"/>
</dbReference>
<name>A0AAD9QPU0_ACRCE</name>
<reference evidence="4" key="1">
    <citation type="journal article" date="2023" name="G3 (Bethesda)">
        <title>Whole genome assembly and annotation of the endangered Caribbean coral Acropora cervicornis.</title>
        <authorList>
            <person name="Selwyn J.D."/>
            <person name="Vollmer S.V."/>
        </authorList>
    </citation>
    <scope>NUCLEOTIDE SEQUENCE</scope>
    <source>
        <strain evidence="4">K2</strain>
    </source>
</reference>
<dbReference type="InterPro" id="IPR035979">
    <property type="entry name" value="RBD_domain_sf"/>
</dbReference>
<proteinExistence type="predicted"/>